<evidence type="ECO:0000313" key="3">
    <source>
        <dbReference type="Proteomes" id="UP000830671"/>
    </source>
</evidence>
<feature type="region of interest" description="Disordered" evidence="1">
    <location>
        <begin position="24"/>
        <end position="46"/>
    </location>
</feature>
<dbReference type="EMBL" id="CP019477">
    <property type="protein sequence ID" value="UQC84443.1"/>
    <property type="molecule type" value="Genomic_DNA"/>
</dbReference>
<evidence type="ECO:0000256" key="1">
    <source>
        <dbReference type="SAM" id="MobiDB-lite"/>
    </source>
</evidence>
<proteinExistence type="predicted"/>
<name>A0A9Q8WI26_9PEZI</name>
<feature type="compositionally biased region" description="Low complexity" evidence="1">
    <location>
        <begin position="24"/>
        <end position="36"/>
    </location>
</feature>
<dbReference type="RefSeq" id="XP_049146060.1">
    <property type="nucleotide sequence ID" value="XM_049288916.1"/>
</dbReference>
<reference evidence="2" key="1">
    <citation type="journal article" date="2021" name="Mol. Plant Microbe Interact.">
        <title>Complete Genome Sequence of the Plant-Pathogenic Fungus Colletotrichum lupini.</title>
        <authorList>
            <person name="Baroncelli R."/>
            <person name="Pensec F."/>
            <person name="Da Lio D."/>
            <person name="Boufleur T."/>
            <person name="Vicente I."/>
            <person name="Sarrocco S."/>
            <person name="Picot A."/>
            <person name="Baraldi E."/>
            <person name="Sukno S."/>
            <person name="Thon M."/>
            <person name="Le Floch G."/>
        </authorList>
    </citation>
    <scope>NUCLEOTIDE SEQUENCE</scope>
    <source>
        <strain evidence="2">IMI 504893</strain>
    </source>
</reference>
<protein>
    <submittedName>
        <fullName evidence="2">Uncharacterized protein</fullName>
    </submittedName>
</protein>
<keyword evidence="3" id="KW-1185">Reference proteome</keyword>
<dbReference type="AlphaFoldDB" id="A0A9Q8WI26"/>
<dbReference type="Proteomes" id="UP000830671">
    <property type="component" value="Chromosome 5"/>
</dbReference>
<organism evidence="2 3">
    <name type="scientific">Colletotrichum lupini</name>
    <dbReference type="NCBI Taxonomy" id="145971"/>
    <lineage>
        <taxon>Eukaryota</taxon>
        <taxon>Fungi</taxon>
        <taxon>Dikarya</taxon>
        <taxon>Ascomycota</taxon>
        <taxon>Pezizomycotina</taxon>
        <taxon>Sordariomycetes</taxon>
        <taxon>Hypocreomycetidae</taxon>
        <taxon>Glomerellales</taxon>
        <taxon>Glomerellaceae</taxon>
        <taxon>Colletotrichum</taxon>
        <taxon>Colletotrichum acutatum species complex</taxon>
    </lineage>
</organism>
<accession>A0A9Q8WI26</accession>
<evidence type="ECO:0000313" key="2">
    <source>
        <dbReference type="EMBL" id="UQC84443.1"/>
    </source>
</evidence>
<dbReference type="GeneID" id="73343926"/>
<gene>
    <name evidence="2" type="ORF">CLUP02_09940</name>
</gene>
<dbReference type="KEGG" id="clup:CLUP02_09940"/>
<sequence>MRLTSLPYTQGHLSVQRKLKFQRPLPLQLNPSQPSPHRSDANPPVTSSPALISVHHVFGFGASWPSSSRLSGASPGAEWLVSEPLVTGDNRRHSSTKWLEYVSKMARLTVIRHSAIPSTIRSLAIG</sequence>